<keyword evidence="2" id="KW-1185">Reference proteome</keyword>
<dbReference type="GO" id="GO:0016791">
    <property type="term" value="F:phosphatase activity"/>
    <property type="evidence" value="ECO:0007669"/>
    <property type="project" value="TreeGrafter"/>
</dbReference>
<evidence type="ECO:0000313" key="1">
    <source>
        <dbReference type="EMBL" id="KRM12748.1"/>
    </source>
</evidence>
<dbReference type="Gene3D" id="3.30.1240.10">
    <property type="match status" value="1"/>
</dbReference>
<dbReference type="eggNOG" id="COG0561">
    <property type="taxonomic scope" value="Bacteria"/>
</dbReference>
<dbReference type="CDD" id="cd07518">
    <property type="entry name" value="HAD_YbiV-Like"/>
    <property type="match status" value="1"/>
</dbReference>
<dbReference type="SFLD" id="SFLDS00003">
    <property type="entry name" value="Haloacid_Dehalogenase"/>
    <property type="match status" value="1"/>
</dbReference>
<dbReference type="InterPro" id="IPR036412">
    <property type="entry name" value="HAD-like_sf"/>
</dbReference>
<dbReference type="GO" id="GO:0005829">
    <property type="term" value="C:cytosol"/>
    <property type="evidence" value="ECO:0007669"/>
    <property type="project" value="TreeGrafter"/>
</dbReference>
<dbReference type="SFLD" id="SFLDG01140">
    <property type="entry name" value="C2.B:_Phosphomannomutase_and_P"/>
    <property type="match status" value="1"/>
</dbReference>
<dbReference type="PANTHER" id="PTHR10000:SF53">
    <property type="entry name" value="5-AMINO-6-(5-PHOSPHO-D-RIBITYLAMINO)URACIL PHOSPHATASE YBJI-RELATED"/>
    <property type="match status" value="1"/>
</dbReference>
<dbReference type="GO" id="GO:0000287">
    <property type="term" value="F:magnesium ion binding"/>
    <property type="evidence" value="ECO:0007669"/>
    <property type="project" value="TreeGrafter"/>
</dbReference>
<dbReference type="NCBIfam" id="TIGR00099">
    <property type="entry name" value="Cof-subfamily"/>
    <property type="match status" value="1"/>
</dbReference>
<dbReference type="InterPro" id="IPR000150">
    <property type="entry name" value="Cof"/>
</dbReference>
<sequence length="273" mass="30661">MTIKLVAVDMDGTFLRDDNTYDGERFKSQLSKMVERGIHFVAASGSQLSRLQDQFGEMKDKIDFISENGSIVYSENQFLSVKEIPNDLLMQLLKIIKEHFQMPVASTTVTGKSGAYMDESEPQEIFELKNRYYAKLSRIPEILNYTEGKFKDQIVKVGLSFASSDNFDSQVQLLRSLLPKKLASLNSGFNTELIGLADVDKSTGLRNLQNKYGVKNDEIMTFGDNENDLAMLTMTPHGYVMDNAKDSIKKLVNKTAPSNNKDGVLTVLDRLLS</sequence>
<gene>
    <name evidence="1" type="ORF">FD16_GL001926</name>
</gene>
<dbReference type="InterPro" id="IPR006379">
    <property type="entry name" value="HAD-SF_hydro_IIB"/>
</dbReference>
<evidence type="ECO:0000313" key="2">
    <source>
        <dbReference type="Proteomes" id="UP000051820"/>
    </source>
</evidence>
<dbReference type="Gene3D" id="3.40.50.1000">
    <property type="entry name" value="HAD superfamily/HAD-like"/>
    <property type="match status" value="1"/>
</dbReference>
<proteinExistence type="predicted"/>
<organism evidence="1 2">
    <name type="scientific">Paucilactobacillus suebicus DSM 5007 = KCTC 3549</name>
    <dbReference type="NCBI Taxonomy" id="1423807"/>
    <lineage>
        <taxon>Bacteria</taxon>
        <taxon>Bacillati</taxon>
        <taxon>Bacillota</taxon>
        <taxon>Bacilli</taxon>
        <taxon>Lactobacillales</taxon>
        <taxon>Lactobacillaceae</taxon>
        <taxon>Paucilactobacillus</taxon>
    </lineage>
</organism>
<dbReference type="STRING" id="1423807.FD16_GL001926"/>
<dbReference type="PATRIC" id="fig|1423807.3.peg.1979"/>
<keyword evidence="1" id="KW-0378">Hydrolase</keyword>
<dbReference type="SUPFAM" id="SSF56784">
    <property type="entry name" value="HAD-like"/>
    <property type="match status" value="1"/>
</dbReference>
<protein>
    <submittedName>
        <fullName evidence="1">HAD superfamily hydrolase</fullName>
    </submittedName>
</protein>
<dbReference type="EMBL" id="AZGF01000005">
    <property type="protein sequence ID" value="KRM12748.1"/>
    <property type="molecule type" value="Genomic_DNA"/>
</dbReference>
<dbReference type="RefSeq" id="WP_010621985.1">
    <property type="nucleotide sequence ID" value="NZ_AZGF01000005.1"/>
</dbReference>
<dbReference type="NCBIfam" id="TIGR01484">
    <property type="entry name" value="HAD-SF-IIB"/>
    <property type="match status" value="1"/>
</dbReference>
<reference evidence="1 2" key="1">
    <citation type="journal article" date="2015" name="Genome Announc.">
        <title>Expanding the biotechnology potential of lactobacilli through comparative genomics of 213 strains and associated genera.</title>
        <authorList>
            <person name="Sun Z."/>
            <person name="Harris H.M."/>
            <person name="McCann A."/>
            <person name="Guo C."/>
            <person name="Argimon S."/>
            <person name="Zhang W."/>
            <person name="Yang X."/>
            <person name="Jeffery I.B."/>
            <person name="Cooney J.C."/>
            <person name="Kagawa T.F."/>
            <person name="Liu W."/>
            <person name="Song Y."/>
            <person name="Salvetti E."/>
            <person name="Wrobel A."/>
            <person name="Rasinkangas P."/>
            <person name="Parkhill J."/>
            <person name="Rea M.C."/>
            <person name="O'Sullivan O."/>
            <person name="Ritari J."/>
            <person name="Douillard F.P."/>
            <person name="Paul Ross R."/>
            <person name="Yang R."/>
            <person name="Briner A.E."/>
            <person name="Felis G.E."/>
            <person name="de Vos W.M."/>
            <person name="Barrangou R."/>
            <person name="Klaenhammer T.R."/>
            <person name="Caufield P.W."/>
            <person name="Cui Y."/>
            <person name="Zhang H."/>
            <person name="O'Toole P.W."/>
        </authorList>
    </citation>
    <scope>NUCLEOTIDE SEQUENCE [LARGE SCALE GENOMIC DNA]</scope>
    <source>
        <strain evidence="1 2">DSM 5007</strain>
    </source>
</reference>
<comment type="caution">
    <text evidence="1">The sequence shown here is derived from an EMBL/GenBank/DDBJ whole genome shotgun (WGS) entry which is preliminary data.</text>
</comment>
<dbReference type="PANTHER" id="PTHR10000">
    <property type="entry name" value="PHOSPHOSERINE PHOSPHATASE"/>
    <property type="match status" value="1"/>
</dbReference>
<accession>A0A0R1WFE0</accession>
<dbReference type="Pfam" id="PF08282">
    <property type="entry name" value="Hydrolase_3"/>
    <property type="match status" value="1"/>
</dbReference>
<dbReference type="OrthoDB" id="9814970at2"/>
<dbReference type="Proteomes" id="UP000051820">
    <property type="component" value="Unassembled WGS sequence"/>
</dbReference>
<name>A0A0R1WFE0_9LACO</name>
<dbReference type="InterPro" id="IPR023214">
    <property type="entry name" value="HAD_sf"/>
</dbReference>
<dbReference type="AlphaFoldDB" id="A0A0R1WFE0"/>